<dbReference type="AlphaFoldDB" id="A0A964UJG7"/>
<keyword evidence="5" id="KW-0732">Signal</keyword>
<feature type="region of interest" description="Disordered" evidence="4">
    <location>
        <begin position="24"/>
        <end position="82"/>
    </location>
</feature>
<dbReference type="Pfam" id="PF12796">
    <property type="entry name" value="Ank_2"/>
    <property type="match status" value="2"/>
</dbReference>
<dbReference type="EMBL" id="JAAAHS010000008">
    <property type="protein sequence ID" value="NBE50298.1"/>
    <property type="molecule type" value="Genomic_DNA"/>
</dbReference>
<dbReference type="InterPro" id="IPR050776">
    <property type="entry name" value="Ank_Repeat/CDKN_Inhibitor"/>
</dbReference>
<dbReference type="InterPro" id="IPR036770">
    <property type="entry name" value="Ankyrin_rpt-contain_sf"/>
</dbReference>
<accession>A0A964UJG7</accession>
<dbReference type="Proteomes" id="UP000598297">
    <property type="component" value="Unassembled WGS sequence"/>
</dbReference>
<evidence type="ECO:0000256" key="1">
    <source>
        <dbReference type="ARBA" id="ARBA00022737"/>
    </source>
</evidence>
<evidence type="ECO:0000256" key="2">
    <source>
        <dbReference type="ARBA" id="ARBA00023043"/>
    </source>
</evidence>
<protein>
    <recommendedName>
        <fullName evidence="8">Ankyrin repeat domain-containing protein</fullName>
    </recommendedName>
</protein>
<dbReference type="PROSITE" id="PS51257">
    <property type="entry name" value="PROKAR_LIPOPROTEIN"/>
    <property type="match status" value="1"/>
</dbReference>
<name>A0A964UJG7_9ACTN</name>
<dbReference type="PROSITE" id="PS50297">
    <property type="entry name" value="ANK_REP_REGION"/>
    <property type="match status" value="1"/>
</dbReference>
<comment type="caution">
    <text evidence="6">The sequence shown here is derived from an EMBL/GenBank/DDBJ whole genome shotgun (WGS) entry which is preliminary data.</text>
</comment>
<keyword evidence="7" id="KW-1185">Reference proteome</keyword>
<gene>
    <name evidence="6" type="ORF">GUY60_02410</name>
</gene>
<keyword evidence="2 3" id="KW-0040">ANK repeat</keyword>
<evidence type="ECO:0008006" key="8">
    <source>
        <dbReference type="Google" id="ProtNLM"/>
    </source>
</evidence>
<keyword evidence="1" id="KW-0677">Repeat</keyword>
<dbReference type="PROSITE" id="PS50088">
    <property type="entry name" value="ANK_REPEAT"/>
    <property type="match status" value="2"/>
</dbReference>
<feature type="compositionally biased region" description="Basic and acidic residues" evidence="4">
    <location>
        <begin position="53"/>
        <end position="76"/>
    </location>
</feature>
<dbReference type="OrthoDB" id="9812708at2"/>
<dbReference type="InterPro" id="IPR002110">
    <property type="entry name" value="Ankyrin_rpt"/>
</dbReference>
<feature type="repeat" description="ANK" evidence="3">
    <location>
        <begin position="204"/>
        <end position="241"/>
    </location>
</feature>
<dbReference type="SMART" id="SM00248">
    <property type="entry name" value="ANK"/>
    <property type="match status" value="3"/>
</dbReference>
<sequence>MASYRRTTPLFVSLAGAAVLATACSAQPSDAAEPPKSTQSSAEAKPKASANGSEKKAGNDKAKRAEDPGASRDLLKAAETGDADAVKDAIERGADLETRDGSERTPLLLASTGDHVKAAEVLVEAGADPDALDAQHDTPWLVTGVTGSAAMARVLAEAEPDYTIVNRYGGTSLIPAGEHGHVDYIREVTTNPKIDVDVNHINNLGWTALLEAVILGNGGEDHQESVKLLLEGGADRSIEDKNGKTALEHAEERGQDEVARILRG</sequence>
<organism evidence="6 7">
    <name type="scientific">Streptomyces boluensis</name>
    <dbReference type="NCBI Taxonomy" id="1775135"/>
    <lineage>
        <taxon>Bacteria</taxon>
        <taxon>Bacillati</taxon>
        <taxon>Actinomycetota</taxon>
        <taxon>Actinomycetes</taxon>
        <taxon>Kitasatosporales</taxon>
        <taxon>Streptomycetaceae</taxon>
        <taxon>Streptomyces</taxon>
    </lineage>
</organism>
<proteinExistence type="predicted"/>
<evidence type="ECO:0000313" key="6">
    <source>
        <dbReference type="EMBL" id="NBE50298.1"/>
    </source>
</evidence>
<feature type="repeat" description="ANK" evidence="3">
    <location>
        <begin position="102"/>
        <end position="134"/>
    </location>
</feature>
<dbReference type="Gene3D" id="1.25.40.20">
    <property type="entry name" value="Ankyrin repeat-containing domain"/>
    <property type="match status" value="1"/>
</dbReference>
<evidence type="ECO:0000256" key="3">
    <source>
        <dbReference type="PROSITE-ProRule" id="PRU00023"/>
    </source>
</evidence>
<reference evidence="6" key="1">
    <citation type="submission" date="2020-01" db="EMBL/GenBank/DDBJ databases">
        <title>Whole-genome analyses of novel actinobacteria.</title>
        <authorList>
            <person name="Sahin N."/>
        </authorList>
    </citation>
    <scope>NUCLEOTIDE SEQUENCE</scope>
    <source>
        <strain evidence="6">YC537</strain>
    </source>
</reference>
<dbReference type="SUPFAM" id="SSF48403">
    <property type="entry name" value="Ankyrin repeat"/>
    <property type="match status" value="1"/>
</dbReference>
<evidence type="ECO:0000256" key="5">
    <source>
        <dbReference type="SAM" id="SignalP"/>
    </source>
</evidence>
<evidence type="ECO:0000313" key="7">
    <source>
        <dbReference type="Proteomes" id="UP000598297"/>
    </source>
</evidence>
<feature type="chain" id="PRO_5037032713" description="Ankyrin repeat domain-containing protein" evidence="5">
    <location>
        <begin position="32"/>
        <end position="264"/>
    </location>
</feature>
<feature type="signal peptide" evidence="5">
    <location>
        <begin position="1"/>
        <end position="31"/>
    </location>
</feature>
<evidence type="ECO:0000256" key="4">
    <source>
        <dbReference type="SAM" id="MobiDB-lite"/>
    </source>
</evidence>
<dbReference type="PANTHER" id="PTHR24201">
    <property type="entry name" value="ANK_REP_REGION DOMAIN-CONTAINING PROTEIN"/>
    <property type="match status" value="1"/>
</dbReference>